<evidence type="ECO:0000256" key="3">
    <source>
        <dbReference type="ARBA" id="ARBA00022448"/>
    </source>
</evidence>
<dbReference type="CDD" id="cd06261">
    <property type="entry name" value="TM_PBP2"/>
    <property type="match status" value="1"/>
</dbReference>
<evidence type="ECO:0000256" key="6">
    <source>
        <dbReference type="ARBA" id="ARBA00022989"/>
    </source>
</evidence>
<keyword evidence="6 8" id="KW-1133">Transmembrane helix</keyword>
<keyword evidence="7 8" id="KW-0472">Membrane</keyword>
<evidence type="ECO:0000256" key="5">
    <source>
        <dbReference type="ARBA" id="ARBA00022692"/>
    </source>
</evidence>
<dbReference type="SUPFAM" id="SSF161098">
    <property type="entry name" value="MetI-like"/>
    <property type="match status" value="1"/>
</dbReference>
<dbReference type="GO" id="GO:0022857">
    <property type="term" value="F:transmembrane transporter activity"/>
    <property type="evidence" value="ECO:0007669"/>
    <property type="project" value="InterPro"/>
</dbReference>
<dbReference type="InterPro" id="IPR043429">
    <property type="entry name" value="ArtM/GltK/GlnP/TcyL/YhdX-like"/>
</dbReference>
<dbReference type="NCBIfam" id="TIGR01726">
    <property type="entry name" value="HEQRo_perm_3TM"/>
    <property type="match status" value="1"/>
</dbReference>
<dbReference type="Pfam" id="PF00528">
    <property type="entry name" value="BPD_transp_1"/>
    <property type="match status" value="1"/>
</dbReference>
<proteinExistence type="inferred from homology"/>
<evidence type="ECO:0000256" key="1">
    <source>
        <dbReference type="ARBA" id="ARBA00004429"/>
    </source>
</evidence>
<dbReference type="InterPro" id="IPR035906">
    <property type="entry name" value="MetI-like_sf"/>
</dbReference>
<dbReference type="OrthoDB" id="6534575at2"/>
<dbReference type="RefSeq" id="WP_085364866.1">
    <property type="nucleotide sequence ID" value="NZ_CAUJPZ010000003.1"/>
</dbReference>
<dbReference type="InterPro" id="IPR000515">
    <property type="entry name" value="MetI-like"/>
</dbReference>
<evidence type="ECO:0000313" key="11">
    <source>
        <dbReference type="Proteomes" id="UP000193118"/>
    </source>
</evidence>
<feature type="domain" description="ABC transmembrane type-1" evidence="9">
    <location>
        <begin position="29"/>
        <end position="230"/>
    </location>
</feature>
<dbReference type="PROSITE" id="PS50928">
    <property type="entry name" value="ABC_TM1"/>
    <property type="match status" value="1"/>
</dbReference>
<evidence type="ECO:0000256" key="8">
    <source>
        <dbReference type="RuleBase" id="RU363032"/>
    </source>
</evidence>
<reference evidence="11" key="1">
    <citation type="submission" date="2017-01" db="EMBL/GenBank/DDBJ databases">
        <authorList>
            <person name="Wolfgang W.J."/>
            <person name="Cole J."/>
            <person name="Wroblewski D."/>
            <person name="Mcginnis J."/>
            <person name="Musser K.A."/>
        </authorList>
    </citation>
    <scope>NUCLEOTIDE SEQUENCE [LARGE SCALE GENOMIC DNA]</scope>
    <source>
        <strain evidence="11">DSM 19151</strain>
    </source>
</reference>
<keyword evidence="3 8" id="KW-0813">Transport</keyword>
<dbReference type="GO" id="GO:0043190">
    <property type="term" value="C:ATP-binding cassette (ABC) transporter complex"/>
    <property type="evidence" value="ECO:0007669"/>
    <property type="project" value="InterPro"/>
</dbReference>
<dbReference type="GeneID" id="94580549"/>
<evidence type="ECO:0000259" key="9">
    <source>
        <dbReference type="PROSITE" id="PS50928"/>
    </source>
</evidence>
<evidence type="ECO:0000256" key="4">
    <source>
        <dbReference type="ARBA" id="ARBA00022475"/>
    </source>
</evidence>
<dbReference type="AlphaFoldDB" id="A0A1X3DG11"/>
<feature type="transmembrane region" description="Helical" evidence="8">
    <location>
        <begin position="20"/>
        <end position="53"/>
    </location>
</feature>
<comment type="caution">
    <text evidence="10">The sequence shown here is derived from an EMBL/GenBank/DDBJ whole genome shotgun (WGS) entry which is preliminary data.</text>
</comment>
<name>A0A1X3DG11_9NEIS</name>
<dbReference type="InterPro" id="IPR010065">
    <property type="entry name" value="AA_ABC_transptr_permease_3TM"/>
</dbReference>
<dbReference type="PANTHER" id="PTHR30614">
    <property type="entry name" value="MEMBRANE COMPONENT OF AMINO ACID ABC TRANSPORTER"/>
    <property type="match status" value="1"/>
</dbReference>
<keyword evidence="4" id="KW-1003">Cell membrane</keyword>
<feature type="transmembrane region" description="Helical" evidence="8">
    <location>
        <begin position="211"/>
        <end position="230"/>
    </location>
</feature>
<dbReference type="GO" id="GO:0006865">
    <property type="term" value="P:amino acid transport"/>
    <property type="evidence" value="ECO:0007669"/>
    <property type="project" value="TreeGrafter"/>
</dbReference>
<keyword evidence="11" id="KW-1185">Reference proteome</keyword>
<dbReference type="Proteomes" id="UP000193118">
    <property type="component" value="Unassembled WGS sequence"/>
</dbReference>
<protein>
    <submittedName>
        <fullName evidence="10">Amino acid ABC transporter permease</fullName>
    </submittedName>
</protein>
<evidence type="ECO:0000256" key="2">
    <source>
        <dbReference type="ARBA" id="ARBA00010072"/>
    </source>
</evidence>
<accession>A0A1X3DG11</accession>
<dbReference type="STRING" id="194197.BWD09_00960"/>
<dbReference type="Gene3D" id="1.10.3720.10">
    <property type="entry name" value="MetI-like"/>
    <property type="match status" value="1"/>
</dbReference>
<keyword evidence="5 8" id="KW-0812">Transmembrane</keyword>
<gene>
    <name evidence="10" type="ORF">BWD09_00960</name>
</gene>
<comment type="similarity">
    <text evidence="2">Belongs to the binding-protein-dependent transport system permease family. HisMQ subfamily.</text>
</comment>
<evidence type="ECO:0000313" key="10">
    <source>
        <dbReference type="EMBL" id="OSI18858.1"/>
    </source>
</evidence>
<feature type="transmembrane region" description="Helical" evidence="8">
    <location>
        <begin position="99"/>
        <end position="121"/>
    </location>
</feature>
<dbReference type="PANTHER" id="PTHR30614:SF42">
    <property type="entry name" value="GLUTAMATE_ASPARTATE IMPORT PERMEASE PROTEIN GLTJ"/>
    <property type="match status" value="1"/>
</dbReference>
<organism evidence="10 11">
    <name type="scientific">Neisseria dentiae</name>
    <dbReference type="NCBI Taxonomy" id="194197"/>
    <lineage>
        <taxon>Bacteria</taxon>
        <taxon>Pseudomonadati</taxon>
        <taxon>Pseudomonadota</taxon>
        <taxon>Betaproteobacteria</taxon>
        <taxon>Neisseriales</taxon>
        <taxon>Neisseriaceae</taxon>
        <taxon>Neisseria</taxon>
    </lineage>
</organism>
<comment type="subcellular location">
    <subcellularLocation>
        <location evidence="1">Cell inner membrane</location>
        <topology evidence="1">Multi-pass membrane protein</topology>
    </subcellularLocation>
    <subcellularLocation>
        <location evidence="8">Cell membrane</location>
        <topology evidence="8">Multi-pass membrane protein</topology>
    </subcellularLocation>
</comment>
<dbReference type="EMBL" id="MTBO01000001">
    <property type="protein sequence ID" value="OSI18858.1"/>
    <property type="molecule type" value="Genomic_DNA"/>
</dbReference>
<sequence length="248" mass="27935">MNYVWNWGVLWDKTGIGNEIYLNWVVTGLLWLFAIGAVAWTIAMVLGTLLGIMRTLPHKGLNRIASAYVTLFRNVPLLIQLFIWYYVIPNFFPEGLKQWWFFGLAPNTSAMISASVGLGLFTAARICEQVRTGIQALPKEQAQAAYALGFRTKQVYREILLPQAFRTILPPLGSELTNCFKNASIASLVGVSELISQVKTIAEYTQSNLEIYTYATLIYMAVNVTLLMLMTRLERRLRVPGLMSEGNK</sequence>
<feature type="transmembrane region" description="Helical" evidence="8">
    <location>
        <begin position="65"/>
        <end position="87"/>
    </location>
</feature>
<evidence type="ECO:0000256" key="7">
    <source>
        <dbReference type="ARBA" id="ARBA00023136"/>
    </source>
</evidence>